<dbReference type="EMBL" id="LN811400">
    <property type="protein sequence ID" value="CEO96476.1"/>
    <property type="molecule type" value="Genomic_DNA"/>
</dbReference>
<sequence>MDDMGLEFRQSFEVFPGVRLNLSGSGITASFGVDGATVNVGAQGVRSTIGISGSGLSFKTNHCSPSGSPTPRASVPPQGYAPTYAPVQPMREINSASVERLTSHSLVEVRDLIAKARSQRKKIDQDLAEAQATHRAESADLERRQRSWFRWFMKRRIAELEASVQEAAGEVQRLVEWQSLTHIDMCFEASDAAQRAYGALVGAFEALRQSKAIWDITSDRDTDRVRERTAASRTLDRKPVKIHFSSSELVRFAGHAMRFGNINGEDILIYPGVVIMPRADGAFALIELREVDLQYHVVGFLEHEVVPPDAVVVGQTWEKVNKDGSRDMRFRDNDQIPIVQYGRLLFTSPGGVQEEYQFSNAIAAGEFALAFDTYKVALSAQ</sequence>
<dbReference type="InterPro" id="IPR025330">
    <property type="entry name" value="DUF4236"/>
</dbReference>
<dbReference type="AlphaFoldDB" id="A0A0C7KNH4"/>
<gene>
    <name evidence="3" type="ORF">pXCCB1459_0047</name>
</gene>
<protein>
    <recommendedName>
        <fullName evidence="2">DUF4236 domain-containing protein</fullName>
    </recommendedName>
</protein>
<organism evidence="3">
    <name type="scientific">Xanthomonas campestris pv. campestris</name>
    <dbReference type="NCBI Taxonomy" id="340"/>
    <lineage>
        <taxon>Bacteria</taxon>
        <taxon>Pseudomonadati</taxon>
        <taxon>Pseudomonadota</taxon>
        <taxon>Gammaproteobacteria</taxon>
        <taxon>Lysobacterales</taxon>
        <taxon>Lysobacteraceae</taxon>
        <taxon>Xanthomonas</taxon>
    </lineage>
</organism>
<evidence type="ECO:0000313" key="3">
    <source>
        <dbReference type="EMBL" id="CEO96476.1"/>
    </source>
</evidence>
<feature type="domain" description="DUF4236" evidence="2">
    <location>
        <begin position="6"/>
        <end position="58"/>
    </location>
</feature>
<feature type="compositionally biased region" description="Polar residues" evidence="1">
    <location>
        <begin position="60"/>
        <end position="71"/>
    </location>
</feature>
<evidence type="ECO:0000256" key="1">
    <source>
        <dbReference type="SAM" id="MobiDB-lite"/>
    </source>
</evidence>
<name>A0A0C7KNH4_XANCE</name>
<dbReference type="Pfam" id="PF14020">
    <property type="entry name" value="DUF4236"/>
    <property type="match status" value="1"/>
</dbReference>
<dbReference type="RefSeq" id="WP_162474118.1">
    <property type="nucleotide sequence ID" value="NZ_CP066981.1"/>
</dbReference>
<feature type="region of interest" description="Disordered" evidence="1">
    <location>
        <begin position="60"/>
        <end position="83"/>
    </location>
</feature>
<reference evidence="3" key="1">
    <citation type="submission" date="2015-01" db="EMBL/GenBank/DDBJ databases">
        <authorList>
            <person name="Wibberg Daniel"/>
        </authorList>
    </citation>
    <scope>NUCLEOTIDE SEQUENCE</scope>
    <source>
        <strain evidence="3">B-1459</strain>
        <plasmid evidence="3">I</plasmid>
    </source>
</reference>
<geneLocation type="plasmid" evidence="3">
    <name>I</name>
</geneLocation>
<evidence type="ECO:0000259" key="2">
    <source>
        <dbReference type="Pfam" id="PF14020"/>
    </source>
</evidence>
<accession>A0A0C7KNH4</accession>
<proteinExistence type="predicted"/>
<keyword evidence="3" id="KW-0614">Plasmid</keyword>